<sequence length="123" mass="13645">MEQQGVKLHETNEGRDSQQGIAGFEGANALWFMLAFGMAMLIFRNMASAPDANMSMAILVSSIPLVLVSLYCFGLKQGKPPSYDVELFEWLIIKAAKAPYFSPRKVEPIVLPWVDDPTKDPPL</sequence>
<accession>A0A7W8DJQ7</accession>
<keyword evidence="1" id="KW-1133">Transmembrane helix</keyword>
<dbReference type="EMBL" id="JACHIG010000003">
    <property type="protein sequence ID" value="MBB5032389.1"/>
    <property type="molecule type" value="Genomic_DNA"/>
</dbReference>
<organism evidence="2 3">
    <name type="scientific">Prosthecobacter vanneervenii</name>
    <dbReference type="NCBI Taxonomy" id="48466"/>
    <lineage>
        <taxon>Bacteria</taxon>
        <taxon>Pseudomonadati</taxon>
        <taxon>Verrucomicrobiota</taxon>
        <taxon>Verrucomicrobiia</taxon>
        <taxon>Verrucomicrobiales</taxon>
        <taxon>Verrucomicrobiaceae</taxon>
        <taxon>Prosthecobacter</taxon>
    </lineage>
</organism>
<feature type="transmembrane region" description="Helical" evidence="1">
    <location>
        <begin position="55"/>
        <end position="73"/>
    </location>
</feature>
<evidence type="ECO:0000313" key="2">
    <source>
        <dbReference type="EMBL" id="MBB5032389.1"/>
    </source>
</evidence>
<evidence type="ECO:0000313" key="3">
    <source>
        <dbReference type="Proteomes" id="UP000590740"/>
    </source>
</evidence>
<keyword evidence="1" id="KW-0472">Membrane</keyword>
<comment type="caution">
    <text evidence="2">The sequence shown here is derived from an EMBL/GenBank/DDBJ whole genome shotgun (WGS) entry which is preliminary data.</text>
</comment>
<protein>
    <submittedName>
        <fullName evidence="2">Uncharacterized protein</fullName>
    </submittedName>
</protein>
<proteinExistence type="predicted"/>
<dbReference type="RefSeq" id="WP_184339317.1">
    <property type="nucleotide sequence ID" value="NZ_JACHIG010000003.1"/>
</dbReference>
<gene>
    <name evidence="2" type="ORF">HNQ65_001966</name>
</gene>
<dbReference type="AlphaFoldDB" id="A0A7W8DJQ7"/>
<evidence type="ECO:0000256" key="1">
    <source>
        <dbReference type="SAM" id="Phobius"/>
    </source>
</evidence>
<reference evidence="2 3" key="1">
    <citation type="submission" date="2020-08" db="EMBL/GenBank/DDBJ databases">
        <title>Genomic Encyclopedia of Type Strains, Phase IV (KMG-IV): sequencing the most valuable type-strain genomes for metagenomic binning, comparative biology and taxonomic classification.</title>
        <authorList>
            <person name="Goeker M."/>
        </authorList>
    </citation>
    <scope>NUCLEOTIDE SEQUENCE [LARGE SCALE GENOMIC DNA]</scope>
    <source>
        <strain evidence="2 3">DSM 12252</strain>
    </source>
</reference>
<feature type="transmembrane region" description="Helical" evidence="1">
    <location>
        <begin position="21"/>
        <end position="43"/>
    </location>
</feature>
<keyword evidence="3" id="KW-1185">Reference proteome</keyword>
<name>A0A7W8DJQ7_9BACT</name>
<dbReference type="Proteomes" id="UP000590740">
    <property type="component" value="Unassembled WGS sequence"/>
</dbReference>
<keyword evidence="1" id="KW-0812">Transmembrane</keyword>